<dbReference type="EMBL" id="AP021861">
    <property type="protein sequence ID" value="BBO35536.1"/>
    <property type="molecule type" value="Genomic_DNA"/>
</dbReference>
<dbReference type="AlphaFoldDB" id="A0A5K7XLK7"/>
<gene>
    <name evidence="1" type="ORF">PLANPX_5148</name>
</gene>
<evidence type="ECO:0000313" key="1">
    <source>
        <dbReference type="EMBL" id="BBO35536.1"/>
    </source>
</evidence>
<protein>
    <submittedName>
        <fullName evidence="1">Uncharacterized protein</fullName>
    </submittedName>
</protein>
<organism evidence="1 2">
    <name type="scientific">Lacipirellula parvula</name>
    <dbReference type="NCBI Taxonomy" id="2650471"/>
    <lineage>
        <taxon>Bacteria</taxon>
        <taxon>Pseudomonadati</taxon>
        <taxon>Planctomycetota</taxon>
        <taxon>Planctomycetia</taxon>
        <taxon>Pirellulales</taxon>
        <taxon>Lacipirellulaceae</taxon>
        <taxon>Lacipirellula</taxon>
    </lineage>
</organism>
<reference evidence="2" key="1">
    <citation type="submission" date="2019-10" db="EMBL/GenBank/DDBJ databases">
        <title>Lacipirellula parvula gen. nov., sp. nov., representing a lineage of planctomycetes widespread in freshwater anoxic habitats, and description of the family Lacipirellulaceae.</title>
        <authorList>
            <person name="Dedysh S.N."/>
            <person name="Kulichevskaya I.S."/>
            <person name="Beletsky A.V."/>
            <person name="Rakitin A.L."/>
            <person name="Mardanov A.V."/>
            <person name="Ivanova A.A."/>
            <person name="Saltykova V.X."/>
            <person name="Rijpstra W.I.C."/>
            <person name="Sinninghe Damste J.S."/>
            <person name="Ravin N.V."/>
        </authorList>
    </citation>
    <scope>NUCLEOTIDE SEQUENCE [LARGE SCALE GENOMIC DNA]</scope>
    <source>
        <strain evidence="2">PX69</strain>
    </source>
</reference>
<keyword evidence="2" id="KW-1185">Reference proteome</keyword>
<dbReference type="KEGG" id="lpav:PLANPX_5148"/>
<sequence>MKTVVITYHPSSNTFDFVADRPYLHADHYHARLWLRGDGLPRRRIRELLQIAFVLGHLGESLIIK</sequence>
<name>A0A5K7XLK7_9BACT</name>
<proteinExistence type="predicted"/>
<dbReference type="RefSeq" id="WP_152100898.1">
    <property type="nucleotide sequence ID" value="NZ_AP021861.1"/>
</dbReference>
<evidence type="ECO:0000313" key="2">
    <source>
        <dbReference type="Proteomes" id="UP000326837"/>
    </source>
</evidence>
<dbReference type="Proteomes" id="UP000326837">
    <property type="component" value="Chromosome"/>
</dbReference>
<accession>A0A5K7XLK7</accession>